<sequence>MFNLFRLKDDTFSHRARCGQYVEKFLSGKCQHSSGSMFQVPTTAQTCNHSASESSYHIPTNQIHPSPAI</sequence>
<evidence type="ECO:0000313" key="2">
    <source>
        <dbReference type="Proteomes" id="UP000092154"/>
    </source>
</evidence>
<organism evidence="1 2">
    <name type="scientific">Rhizopogon vinicolor AM-OR11-026</name>
    <dbReference type="NCBI Taxonomy" id="1314800"/>
    <lineage>
        <taxon>Eukaryota</taxon>
        <taxon>Fungi</taxon>
        <taxon>Dikarya</taxon>
        <taxon>Basidiomycota</taxon>
        <taxon>Agaricomycotina</taxon>
        <taxon>Agaricomycetes</taxon>
        <taxon>Agaricomycetidae</taxon>
        <taxon>Boletales</taxon>
        <taxon>Suillineae</taxon>
        <taxon>Rhizopogonaceae</taxon>
        <taxon>Rhizopogon</taxon>
    </lineage>
</organism>
<dbReference type="Proteomes" id="UP000092154">
    <property type="component" value="Unassembled WGS sequence"/>
</dbReference>
<accession>A0A1B7MD80</accession>
<protein>
    <submittedName>
        <fullName evidence="1">Uncharacterized protein</fullName>
    </submittedName>
</protein>
<proteinExistence type="predicted"/>
<reference evidence="1 2" key="1">
    <citation type="submission" date="2016-06" db="EMBL/GenBank/DDBJ databases">
        <title>Comparative genomics of the ectomycorrhizal sister species Rhizopogon vinicolor and Rhizopogon vesiculosus (Basidiomycota: Boletales) reveals a divergence of the mating type B locus.</title>
        <authorList>
            <consortium name="DOE Joint Genome Institute"/>
            <person name="Mujic A.B."/>
            <person name="Kuo A."/>
            <person name="Tritt A."/>
            <person name="Lipzen A."/>
            <person name="Chen C."/>
            <person name="Johnson J."/>
            <person name="Sharma A."/>
            <person name="Barry K."/>
            <person name="Grigoriev I.V."/>
            <person name="Spatafora J.W."/>
        </authorList>
    </citation>
    <scope>NUCLEOTIDE SEQUENCE [LARGE SCALE GENOMIC DNA]</scope>
    <source>
        <strain evidence="1 2">AM-OR11-026</strain>
    </source>
</reference>
<dbReference type="AlphaFoldDB" id="A0A1B7MD80"/>
<keyword evidence="2" id="KW-1185">Reference proteome</keyword>
<dbReference type="InParanoid" id="A0A1B7MD80"/>
<gene>
    <name evidence="1" type="ORF">K503DRAFT_778127</name>
</gene>
<dbReference type="EMBL" id="KV450266">
    <property type="protein sequence ID" value="OAX30563.1"/>
    <property type="molecule type" value="Genomic_DNA"/>
</dbReference>
<evidence type="ECO:0000313" key="1">
    <source>
        <dbReference type="EMBL" id="OAX30563.1"/>
    </source>
</evidence>
<dbReference type="OrthoDB" id="2632261at2759"/>
<name>A0A1B7MD80_9AGAM</name>